<keyword evidence="4" id="KW-0460">Magnesium</keyword>
<dbReference type="AlphaFoldDB" id="A0A2P2PIA4"/>
<dbReference type="InterPro" id="IPR042086">
    <property type="entry name" value="MeTrfase_capping"/>
</dbReference>
<evidence type="ECO:0000256" key="2">
    <source>
        <dbReference type="ARBA" id="ARBA00022679"/>
    </source>
</evidence>
<organism evidence="5">
    <name type="scientific">Rhizophora mucronata</name>
    <name type="common">Asiatic mangrove</name>
    <dbReference type="NCBI Taxonomy" id="61149"/>
    <lineage>
        <taxon>Eukaryota</taxon>
        <taxon>Viridiplantae</taxon>
        <taxon>Streptophyta</taxon>
        <taxon>Embryophyta</taxon>
        <taxon>Tracheophyta</taxon>
        <taxon>Spermatophyta</taxon>
        <taxon>Magnoliopsida</taxon>
        <taxon>eudicotyledons</taxon>
        <taxon>Gunneridae</taxon>
        <taxon>Pentapetalae</taxon>
        <taxon>rosids</taxon>
        <taxon>fabids</taxon>
        <taxon>Malpighiales</taxon>
        <taxon>Rhizophoraceae</taxon>
        <taxon>Rhizophora</taxon>
    </lineage>
</organism>
<keyword evidence="2" id="KW-0808">Transferase</keyword>
<dbReference type="SUPFAM" id="SSF53335">
    <property type="entry name" value="S-adenosyl-L-methionine-dependent methyltransferases"/>
    <property type="match status" value="1"/>
</dbReference>
<accession>A0A2P2PIA4</accession>
<dbReference type="Gene3D" id="3.40.50.150">
    <property type="entry name" value="Vaccinia Virus protein VP39"/>
    <property type="match status" value="1"/>
</dbReference>
<evidence type="ECO:0000256" key="4">
    <source>
        <dbReference type="ARBA" id="ARBA00022842"/>
    </source>
</evidence>
<dbReference type="GO" id="GO:0008168">
    <property type="term" value="F:methyltransferase activity"/>
    <property type="evidence" value="ECO:0007669"/>
    <property type="project" value="UniProtKB-KW"/>
</dbReference>
<name>A0A2P2PIA4_RHIMU</name>
<evidence type="ECO:0000256" key="1">
    <source>
        <dbReference type="ARBA" id="ARBA00022603"/>
    </source>
</evidence>
<dbReference type="GO" id="GO:0046872">
    <property type="term" value="F:metal ion binding"/>
    <property type="evidence" value="ECO:0007669"/>
    <property type="project" value="UniProtKB-KW"/>
</dbReference>
<dbReference type="Gene3D" id="1.10.1200.270">
    <property type="entry name" value="Methyltransferase, alpha-helical capping domain"/>
    <property type="match status" value="1"/>
</dbReference>
<dbReference type="InterPro" id="IPR029063">
    <property type="entry name" value="SAM-dependent_MTases_sf"/>
</dbReference>
<evidence type="ECO:0008006" key="6">
    <source>
        <dbReference type="Google" id="ProtNLM"/>
    </source>
</evidence>
<reference evidence="5" key="1">
    <citation type="submission" date="2018-02" db="EMBL/GenBank/DDBJ databases">
        <title>Rhizophora mucronata_Transcriptome.</title>
        <authorList>
            <person name="Meera S.P."/>
            <person name="Sreeshan A."/>
            <person name="Augustine A."/>
        </authorList>
    </citation>
    <scope>NUCLEOTIDE SEQUENCE</scope>
    <source>
        <tissue evidence="5">Leaf</tissue>
    </source>
</reference>
<keyword evidence="3" id="KW-0479">Metal-binding</keyword>
<dbReference type="PANTHER" id="PTHR31009">
    <property type="entry name" value="S-ADENOSYL-L-METHIONINE:CARBOXYL METHYLTRANSFERASE FAMILY PROTEIN"/>
    <property type="match status" value="1"/>
</dbReference>
<protein>
    <recommendedName>
        <fullName evidence="6">Jasmonate O-methyltransferase</fullName>
    </recommendedName>
</protein>
<dbReference type="Pfam" id="PF03492">
    <property type="entry name" value="Methyltransf_7"/>
    <property type="match status" value="1"/>
</dbReference>
<sequence>MEVTRVLHMNGGDGETSYAKYSNLQNKIIKMARPILEEAVTEMLSNIKPAPMIINIADLGCSSGPNSLLAVSEIIDFIEAKCNDLGLQARELSIFLNDLSFNDFNYVFRLLPEFYNQLKKEKGTSFGPCFVSATPGSFYGRLFPSMSTLLLVCTGSPRLAC</sequence>
<dbReference type="EMBL" id="GGEC01074006">
    <property type="protein sequence ID" value="MBX54490.1"/>
    <property type="molecule type" value="Transcribed_RNA"/>
</dbReference>
<keyword evidence="1" id="KW-0489">Methyltransferase</keyword>
<proteinExistence type="predicted"/>
<evidence type="ECO:0000313" key="5">
    <source>
        <dbReference type="EMBL" id="MBX54490.1"/>
    </source>
</evidence>
<dbReference type="InterPro" id="IPR005299">
    <property type="entry name" value="MeTrfase_7"/>
</dbReference>
<evidence type="ECO:0000256" key="3">
    <source>
        <dbReference type="ARBA" id="ARBA00022723"/>
    </source>
</evidence>
<dbReference type="GO" id="GO:0032259">
    <property type="term" value="P:methylation"/>
    <property type="evidence" value="ECO:0007669"/>
    <property type="project" value="UniProtKB-KW"/>
</dbReference>